<dbReference type="EMBL" id="DVOR01000233">
    <property type="protein sequence ID" value="HIV09923.1"/>
    <property type="molecule type" value="Genomic_DNA"/>
</dbReference>
<protein>
    <submittedName>
        <fullName evidence="2">Glycosyltransferase</fullName>
    </submittedName>
</protein>
<dbReference type="AlphaFoldDB" id="A0A9D1NNZ6"/>
<evidence type="ECO:0000259" key="1">
    <source>
        <dbReference type="Pfam" id="PF13524"/>
    </source>
</evidence>
<comment type="caution">
    <text evidence="2">The sequence shown here is derived from an EMBL/GenBank/DDBJ whole genome shotgun (WGS) entry which is preliminary data.</text>
</comment>
<reference evidence="2" key="2">
    <citation type="journal article" date="2021" name="PeerJ">
        <title>Extensive microbial diversity within the chicken gut microbiome revealed by metagenomics and culture.</title>
        <authorList>
            <person name="Gilroy R."/>
            <person name="Ravi A."/>
            <person name="Getino M."/>
            <person name="Pursley I."/>
            <person name="Horton D.L."/>
            <person name="Alikhan N.F."/>
            <person name="Baker D."/>
            <person name="Gharbi K."/>
            <person name="Hall N."/>
            <person name="Watson M."/>
            <person name="Adriaenssens E.M."/>
            <person name="Foster-Nyarko E."/>
            <person name="Jarju S."/>
            <person name="Secka A."/>
            <person name="Antonio M."/>
            <person name="Oren A."/>
            <person name="Chaudhuri R.R."/>
            <person name="La Ragione R."/>
            <person name="Hildebrand F."/>
            <person name="Pallen M.J."/>
        </authorList>
    </citation>
    <scope>NUCLEOTIDE SEQUENCE</scope>
    <source>
        <strain evidence="2">35461</strain>
    </source>
</reference>
<evidence type="ECO:0000313" key="3">
    <source>
        <dbReference type="Proteomes" id="UP000886845"/>
    </source>
</evidence>
<sequence>MRILLVDNLLIRRYGKLRMGPGRALACGAVRGNHRLCEFSDRDLARYMGLGIRALGERLVNKALLKTAKNFRPDAVLLGHCDFIRNATLEAIRKAVPGVRIAHFNVDPMCDAHPQAQMRERMESCDALFATTAGEQWLRPFVTGRNVVAYMPNPSDPALETLDNSLRPAADFACDLFYAGQPRQGDPRLDFIARLGEAVRQTDLRFELVGMGGRPAVVGGAAYDDLLAGAKMGLNINRYFGMKWYSSDRIAHLMGSGILTAVYDGDEMQRFFSDKEALFFHDVPDLVERLLWFQAHDDARRAVAAAGRAAYHARFGGERVLRFMLETLFGRTLTEPYEWAEETYA</sequence>
<dbReference type="InterPro" id="IPR055259">
    <property type="entry name" value="YkvP/CgeB_Glyco_trans-like"/>
</dbReference>
<proteinExistence type="predicted"/>
<dbReference type="Pfam" id="PF13524">
    <property type="entry name" value="Glyco_trans_1_2"/>
    <property type="match status" value="1"/>
</dbReference>
<evidence type="ECO:0000313" key="2">
    <source>
        <dbReference type="EMBL" id="HIV09923.1"/>
    </source>
</evidence>
<gene>
    <name evidence="2" type="ORF">IAC79_07415</name>
</gene>
<reference evidence="2" key="1">
    <citation type="submission" date="2020-10" db="EMBL/GenBank/DDBJ databases">
        <authorList>
            <person name="Gilroy R."/>
        </authorList>
    </citation>
    <scope>NUCLEOTIDE SEQUENCE</scope>
    <source>
        <strain evidence="2">35461</strain>
    </source>
</reference>
<dbReference type="Proteomes" id="UP000886845">
    <property type="component" value="Unassembled WGS sequence"/>
</dbReference>
<feature type="domain" description="Spore protein YkvP/CgeB glycosyl transferase-like" evidence="1">
    <location>
        <begin position="196"/>
        <end position="325"/>
    </location>
</feature>
<organism evidence="2 3">
    <name type="scientific">Candidatus Spyradenecus faecavium</name>
    <dbReference type="NCBI Taxonomy" id="2840947"/>
    <lineage>
        <taxon>Bacteria</taxon>
        <taxon>Pseudomonadati</taxon>
        <taxon>Lentisphaerota</taxon>
        <taxon>Lentisphaeria</taxon>
        <taxon>Lentisphaerales</taxon>
        <taxon>Lentisphaeraceae</taxon>
        <taxon>Lentisphaeraceae incertae sedis</taxon>
        <taxon>Candidatus Spyradenecus</taxon>
    </lineage>
</organism>
<name>A0A9D1NNZ6_9BACT</name>
<accession>A0A9D1NNZ6</accession>